<dbReference type="InterPro" id="IPR036505">
    <property type="entry name" value="Amidase/PGRP_sf"/>
</dbReference>
<evidence type="ECO:0000259" key="5">
    <source>
        <dbReference type="SMART" id="SM00644"/>
    </source>
</evidence>
<feature type="domain" description="N-acetylmuramoyl-L-alanine amidase" evidence="5">
    <location>
        <begin position="111"/>
        <end position="265"/>
    </location>
</feature>
<dbReference type="EMBL" id="JACJQH010000049">
    <property type="protein sequence ID" value="MBD2198916.1"/>
    <property type="molecule type" value="Genomic_DNA"/>
</dbReference>
<dbReference type="PANTHER" id="PTHR30417">
    <property type="entry name" value="N-ACETYLMURAMOYL-L-ALANINE AMIDASE AMID"/>
    <property type="match status" value="1"/>
</dbReference>
<dbReference type="CDD" id="cd06583">
    <property type="entry name" value="PGRP"/>
    <property type="match status" value="1"/>
</dbReference>
<dbReference type="SUPFAM" id="SSF55846">
    <property type="entry name" value="N-acetylmuramoyl-L-alanine amidase-like"/>
    <property type="match status" value="1"/>
</dbReference>
<evidence type="ECO:0000313" key="6">
    <source>
        <dbReference type="EMBL" id="MBD2198916.1"/>
    </source>
</evidence>
<keyword evidence="7" id="KW-1185">Reference proteome</keyword>
<dbReference type="InterPro" id="IPR051206">
    <property type="entry name" value="NAMLAA_amidase_2"/>
</dbReference>
<sequence length="284" mass="32181">MRFREWATKVMLICLLFATLILALFAGKSTKPQSDTASAMSDITSWSEYPKAQLQSAKTQERESQEELLKSRVKKSPPLARYKTTAAFAKYKPRYEVRPVNPTNYGERYAKDIYGAVLRNQPIIVLHETSNSASSAINFFQTPHDNENIQASYHTLIRRDGTVVYLIPPEKRAFGAGNSVFQGSDGLETVKTNPNLPPSVNNFAYHVSLETPPEAWGNNRIQSHSGYTDAQYYSLAWLIAQSQVPDDRITTHQAVDRSGQRVDPLSFDFNKFFYLLHSYRQSIS</sequence>
<dbReference type="InterPro" id="IPR002502">
    <property type="entry name" value="Amidase_domain"/>
</dbReference>
<accession>A0ABR8AG65</accession>
<dbReference type="Gene3D" id="3.40.80.10">
    <property type="entry name" value="Peptidoglycan recognition protein-like"/>
    <property type="match status" value="1"/>
</dbReference>
<name>A0ABR8AG65_9CYAN</name>
<dbReference type="Proteomes" id="UP000658514">
    <property type="component" value="Unassembled WGS sequence"/>
</dbReference>
<dbReference type="EC" id="3.5.1.28" evidence="2"/>
<dbReference type="RefSeq" id="WP_190546916.1">
    <property type="nucleotide sequence ID" value="NZ_CAWPNO010000083.1"/>
</dbReference>
<protein>
    <recommendedName>
        <fullName evidence="2">N-acetylmuramoyl-L-alanine amidase</fullName>
        <ecNumber evidence="2">3.5.1.28</ecNumber>
    </recommendedName>
</protein>
<comment type="catalytic activity">
    <reaction evidence="1">
        <text>Hydrolyzes the link between N-acetylmuramoyl residues and L-amino acid residues in certain cell-wall glycopeptides.</text>
        <dbReference type="EC" id="3.5.1.28"/>
    </reaction>
</comment>
<evidence type="ECO:0000256" key="1">
    <source>
        <dbReference type="ARBA" id="ARBA00001561"/>
    </source>
</evidence>
<proteinExistence type="predicted"/>
<evidence type="ECO:0000256" key="2">
    <source>
        <dbReference type="ARBA" id="ARBA00011901"/>
    </source>
</evidence>
<evidence type="ECO:0000313" key="7">
    <source>
        <dbReference type="Proteomes" id="UP000658514"/>
    </source>
</evidence>
<dbReference type="Pfam" id="PF01510">
    <property type="entry name" value="Amidase_2"/>
    <property type="match status" value="1"/>
</dbReference>
<keyword evidence="3" id="KW-0378">Hydrolase</keyword>
<evidence type="ECO:0000256" key="4">
    <source>
        <dbReference type="ARBA" id="ARBA00023316"/>
    </source>
</evidence>
<evidence type="ECO:0000256" key="3">
    <source>
        <dbReference type="ARBA" id="ARBA00022801"/>
    </source>
</evidence>
<dbReference type="SMART" id="SM00644">
    <property type="entry name" value="Ami_2"/>
    <property type="match status" value="1"/>
</dbReference>
<dbReference type="PANTHER" id="PTHR30417:SF1">
    <property type="entry name" value="N-ACETYLMURAMOYL-L-ALANINE AMIDASE AMID"/>
    <property type="match status" value="1"/>
</dbReference>
<organism evidence="6 7">
    <name type="scientific">Calothrix parietina FACHB-288</name>
    <dbReference type="NCBI Taxonomy" id="2692896"/>
    <lineage>
        <taxon>Bacteria</taxon>
        <taxon>Bacillati</taxon>
        <taxon>Cyanobacteriota</taxon>
        <taxon>Cyanophyceae</taxon>
        <taxon>Nostocales</taxon>
        <taxon>Calotrichaceae</taxon>
        <taxon>Calothrix</taxon>
    </lineage>
</organism>
<reference evidence="6 7" key="1">
    <citation type="journal article" date="2020" name="ISME J.">
        <title>Comparative genomics reveals insights into cyanobacterial evolution and habitat adaptation.</title>
        <authorList>
            <person name="Chen M.Y."/>
            <person name="Teng W.K."/>
            <person name="Zhao L."/>
            <person name="Hu C.X."/>
            <person name="Zhou Y.K."/>
            <person name="Han B.P."/>
            <person name="Song L.R."/>
            <person name="Shu W.S."/>
        </authorList>
    </citation>
    <scope>NUCLEOTIDE SEQUENCE [LARGE SCALE GENOMIC DNA]</scope>
    <source>
        <strain evidence="6 7">FACHB-288</strain>
    </source>
</reference>
<gene>
    <name evidence="6" type="ORF">H6G24_26125</name>
</gene>
<keyword evidence="4" id="KW-0961">Cell wall biogenesis/degradation</keyword>
<comment type="caution">
    <text evidence="6">The sequence shown here is derived from an EMBL/GenBank/DDBJ whole genome shotgun (WGS) entry which is preliminary data.</text>
</comment>